<dbReference type="PANTHER" id="PTHR35317">
    <property type="entry name" value="OS04G0629600 PROTEIN"/>
    <property type="match status" value="1"/>
</dbReference>
<dbReference type="GO" id="GO:0005634">
    <property type="term" value="C:nucleus"/>
    <property type="evidence" value="ECO:0007669"/>
    <property type="project" value="UniProtKB-SubCell"/>
</dbReference>
<dbReference type="GO" id="GO:0006355">
    <property type="term" value="P:regulation of DNA-templated transcription"/>
    <property type="evidence" value="ECO:0007669"/>
    <property type="project" value="InterPro"/>
</dbReference>
<dbReference type="SUPFAM" id="SSF47762">
    <property type="entry name" value="PAH2 domain"/>
    <property type="match status" value="1"/>
</dbReference>
<dbReference type="EMBL" id="JAAGAX010000013">
    <property type="protein sequence ID" value="KAF2293802.1"/>
    <property type="molecule type" value="Genomic_DNA"/>
</dbReference>
<dbReference type="Proteomes" id="UP000467840">
    <property type="component" value="Chromosome 7"/>
</dbReference>
<dbReference type="Gene3D" id="1.20.1160.11">
    <property type="entry name" value="Paired amphipathic helix"/>
    <property type="match status" value="1"/>
</dbReference>
<name>A0A6A6KXP5_HEVBR</name>
<comment type="subcellular location">
    <subcellularLocation>
        <location evidence="1 3">Nucleus</location>
    </subcellularLocation>
</comment>
<sequence length="356" mass="41606">MAISSISLATPPVFSGDNYQIWATKMKTYLKAFDLWNVVETSEYPPPLRANPTLAQIKNHNEESMKKFKALTCIQTAVSNSIFTCIMACETTKEAWDKLKEEFQGSERTIQMRVLNLRREIENLKMKDSDTVQEFTDRLLKVVNQIRMLVVIARDVKVDEEAVWDWQANCDDVHKYNFLEENISHEQDAIEAEDELPVRGYRPLADFYGECNLTSRKSHLQLRIRRYIYTLPSPIRLPPNTKESTPQITFKRMKQLKEEQIHEDQLVLEESCVQEKVLPSQEEISFINKVRERLDSHDDGYVYKDFLHGWNLYKGGKMDKHDLYCQLVDILSCDHQAFLEEIKEFLTNSRACPPAE</sequence>
<evidence type="ECO:0000256" key="1">
    <source>
        <dbReference type="ARBA" id="ARBA00004123"/>
    </source>
</evidence>
<dbReference type="PROSITE" id="PS51477">
    <property type="entry name" value="PAH"/>
    <property type="match status" value="1"/>
</dbReference>
<evidence type="ECO:0000256" key="2">
    <source>
        <dbReference type="ARBA" id="ARBA00023242"/>
    </source>
</evidence>
<dbReference type="InterPro" id="IPR036600">
    <property type="entry name" value="PAH_sf"/>
</dbReference>
<gene>
    <name evidence="4" type="ORF">GH714_004869</name>
</gene>
<dbReference type="Pfam" id="PF14223">
    <property type="entry name" value="Retrotran_gag_2"/>
    <property type="match status" value="1"/>
</dbReference>
<proteinExistence type="predicted"/>
<comment type="caution">
    <text evidence="4">The sequence shown here is derived from an EMBL/GenBank/DDBJ whole genome shotgun (WGS) entry which is preliminary data.</text>
</comment>
<dbReference type="PANTHER" id="PTHR35317:SF31">
    <property type="entry name" value="DUF4219 DOMAIN-CONTAINING PROTEIN"/>
    <property type="match status" value="1"/>
</dbReference>
<evidence type="ECO:0000313" key="5">
    <source>
        <dbReference type="Proteomes" id="UP000467840"/>
    </source>
</evidence>
<dbReference type="AlphaFoldDB" id="A0A6A6KXP5"/>
<keyword evidence="2 3" id="KW-0539">Nucleus</keyword>
<evidence type="ECO:0000256" key="3">
    <source>
        <dbReference type="PROSITE-ProRule" id="PRU00810"/>
    </source>
</evidence>
<reference evidence="4 5" key="1">
    <citation type="journal article" date="2020" name="Mol. Plant">
        <title>The Chromosome-Based Rubber Tree Genome Provides New Insights into Spurge Genome Evolution and Rubber Biosynthesis.</title>
        <authorList>
            <person name="Liu J."/>
            <person name="Shi C."/>
            <person name="Shi C.C."/>
            <person name="Li W."/>
            <person name="Zhang Q.J."/>
            <person name="Zhang Y."/>
            <person name="Li K."/>
            <person name="Lu H.F."/>
            <person name="Shi C."/>
            <person name="Zhu S.T."/>
            <person name="Xiao Z.Y."/>
            <person name="Nan H."/>
            <person name="Yue Y."/>
            <person name="Zhu X.G."/>
            <person name="Wu Y."/>
            <person name="Hong X.N."/>
            <person name="Fan G.Y."/>
            <person name="Tong Y."/>
            <person name="Zhang D."/>
            <person name="Mao C.L."/>
            <person name="Liu Y.L."/>
            <person name="Hao S.J."/>
            <person name="Liu W.Q."/>
            <person name="Lv M.Q."/>
            <person name="Zhang H.B."/>
            <person name="Liu Y."/>
            <person name="Hu-Tang G.R."/>
            <person name="Wang J.P."/>
            <person name="Wang J.H."/>
            <person name="Sun Y.H."/>
            <person name="Ni S.B."/>
            <person name="Chen W.B."/>
            <person name="Zhang X.C."/>
            <person name="Jiao Y.N."/>
            <person name="Eichler E.E."/>
            <person name="Li G.H."/>
            <person name="Liu X."/>
            <person name="Gao L.Z."/>
        </authorList>
    </citation>
    <scope>NUCLEOTIDE SEQUENCE [LARGE SCALE GENOMIC DNA]</scope>
    <source>
        <strain evidence="5">cv. GT1</strain>
        <tissue evidence="4">Leaf</tissue>
    </source>
</reference>
<keyword evidence="5" id="KW-1185">Reference proteome</keyword>
<protein>
    <submittedName>
        <fullName evidence="4">Uncharacterized protein</fullName>
    </submittedName>
</protein>
<dbReference type="InterPro" id="IPR003822">
    <property type="entry name" value="PAH"/>
</dbReference>
<evidence type="ECO:0000313" key="4">
    <source>
        <dbReference type="EMBL" id="KAF2293802.1"/>
    </source>
</evidence>
<accession>A0A6A6KXP5</accession>
<organism evidence="4 5">
    <name type="scientific">Hevea brasiliensis</name>
    <name type="common">Para rubber tree</name>
    <name type="synonym">Siphonia brasiliensis</name>
    <dbReference type="NCBI Taxonomy" id="3981"/>
    <lineage>
        <taxon>Eukaryota</taxon>
        <taxon>Viridiplantae</taxon>
        <taxon>Streptophyta</taxon>
        <taxon>Embryophyta</taxon>
        <taxon>Tracheophyta</taxon>
        <taxon>Spermatophyta</taxon>
        <taxon>Magnoliopsida</taxon>
        <taxon>eudicotyledons</taxon>
        <taxon>Gunneridae</taxon>
        <taxon>Pentapetalae</taxon>
        <taxon>rosids</taxon>
        <taxon>fabids</taxon>
        <taxon>Malpighiales</taxon>
        <taxon>Euphorbiaceae</taxon>
        <taxon>Crotonoideae</taxon>
        <taxon>Micrandreae</taxon>
        <taxon>Hevea</taxon>
    </lineage>
</organism>